<dbReference type="Gene3D" id="2.40.40.10">
    <property type="entry name" value="RlpA-like domain"/>
    <property type="match status" value="1"/>
</dbReference>
<dbReference type="PROSITE" id="PS51724">
    <property type="entry name" value="SPOR"/>
    <property type="match status" value="1"/>
</dbReference>
<dbReference type="InterPro" id="IPR007730">
    <property type="entry name" value="SPOR-like_dom"/>
</dbReference>
<dbReference type="Proteomes" id="UP000308528">
    <property type="component" value="Unassembled WGS sequence"/>
</dbReference>
<dbReference type="Gene3D" id="3.30.70.1070">
    <property type="entry name" value="Sporulation related repeat"/>
    <property type="match status" value="1"/>
</dbReference>
<comment type="caution">
    <text evidence="3">The sequence shown here is derived from an EMBL/GenBank/DDBJ whole genome shotgun (WGS) entry which is preliminary data.</text>
</comment>
<dbReference type="GO" id="GO:0042834">
    <property type="term" value="F:peptidoglycan binding"/>
    <property type="evidence" value="ECO:0007669"/>
    <property type="project" value="InterPro"/>
</dbReference>
<evidence type="ECO:0000313" key="3">
    <source>
        <dbReference type="EMBL" id="THH40009.1"/>
    </source>
</evidence>
<name>A0A4S4NJQ3_9BACT</name>
<feature type="domain" description="SPOR" evidence="2">
    <location>
        <begin position="250"/>
        <end position="331"/>
    </location>
</feature>
<dbReference type="InterPro" id="IPR009009">
    <property type="entry name" value="RlpA-like_DPBB"/>
</dbReference>
<dbReference type="Pfam" id="PF05036">
    <property type="entry name" value="SPOR"/>
    <property type="match status" value="1"/>
</dbReference>
<dbReference type="InterPro" id="IPR036680">
    <property type="entry name" value="SPOR-like_sf"/>
</dbReference>
<accession>A0A4S4NJQ3</accession>
<dbReference type="SUPFAM" id="SSF50685">
    <property type="entry name" value="Barwin-like endoglucanases"/>
    <property type="match status" value="1"/>
</dbReference>
<feature type="chain" id="PRO_5020362892" evidence="1">
    <location>
        <begin position="21"/>
        <end position="331"/>
    </location>
</feature>
<protein>
    <submittedName>
        <fullName evidence="3">SPOR domain-containing protein</fullName>
    </submittedName>
</protein>
<evidence type="ECO:0000259" key="2">
    <source>
        <dbReference type="PROSITE" id="PS51724"/>
    </source>
</evidence>
<evidence type="ECO:0000313" key="4">
    <source>
        <dbReference type="Proteomes" id="UP000308528"/>
    </source>
</evidence>
<feature type="signal peptide" evidence="1">
    <location>
        <begin position="1"/>
        <end position="20"/>
    </location>
</feature>
<sequence length="331" mass="35247">MKRLLSLSLFITAASLGAQSFEWNEAPRPAAHPKEVQLDPQQYEQGVQEKQDGLAGVYDPSADGSTTAYGETYKAGEMTGSHAALPLGTLLRVTNTENGRSVVVRVTDRGRECEDCLITLSRVAADKLGIVDRSAVRLERNGFSNWNPQPPTNIAVAAPAPRKDAEPTGSGVIAPKSEVIAAAEKPAAPVVISREVQPQSIPAAPALAAAPETYNRYPVTPPAPTVAGAQQARGVDAAPNSAKAVVATTAGEQGDYAVQLAAYNNEAYALRRVNELKEQGLSDVYYRTFTKEDGQVINRVYTGTFQNVTEAQDAAKVIKDKYQLAGIVAKK</sequence>
<dbReference type="AlphaFoldDB" id="A0A4S4NJQ3"/>
<keyword evidence="4" id="KW-1185">Reference proteome</keyword>
<dbReference type="Pfam" id="PF03330">
    <property type="entry name" value="DPBB_1"/>
    <property type="match status" value="1"/>
</dbReference>
<gene>
    <name evidence="3" type="ORF">E4021_10425</name>
</gene>
<proteinExistence type="predicted"/>
<dbReference type="CDD" id="cd22268">
    <property type="entry name" value="DPBB_RlpA-like"/>
    <property type="match status" value="1"/>
</dbReference>
<dbReference type="PANTHER" id="PTHR34183">
    <property type="entry name" value="ENDOLYTIC PEPTIDOGLYCAN TRANSGLYCOSYLASE RLPA"/>
    <property type="match status" value="1"/>
</dbReference>
<evidence type="ECO:0000256" key="1">
    <source>
        <dbReference type="SAM" id="SignalP"/>
    </source>
</evidence>
<dbReference type="PANTHER" id="PTHR34183:SF1">
    <property type="entry name" value="ENDOLYTIC PEPTIDOGLYCAN TRANSGLYCOSYLASE RLPA"/>
    <property type="match status" value="1"/>
</dbReference>
<dbReference type="EMBL" id="SRSF01000003">
    <property type="protein sequence ID" value="THH40009.1"/>
    <property type="molecule type" value="Genomic_DNA"/>
</dbReference>
<organism evidence="3 4">
    <name type="scientific">Neolewinella litorea</name>
    <dbReference type="NCBI Taxonomy" id="2562452"/>
    <lineage>
        <taxon>Bacteria</taxon>
        <taxon>Pseudomonadati</taxon>
        <taxon>Bacteroidota</taxon>
        <taxon>Saprospiria</taxon>
        <taxon>Saprospirales</taxon>
        <taxon>Lewinellaceae</taxon>
        <taxon>Neolewinella</taxon>
    </lineage>
</organism>
<dbReference type="OrthoDB" id="9779128at2"/>
<keyword evidence="1" id="KW-0732">Signal</keyword>
<dbReference type="RefSeq" id="WP_136459105.1">
    <property type="nucleotide sequence ID" value="NZ_SRSF01000003.1"/>
</dbReference>
<reference evidence="3 4" key="1">
    <citation type="submission" date="2019-04" db="EMBL/GenBank/DDBJ databases">
        <title>Lewinella litorea sp. nov., isolated from a marine sand.</title>
        <authorList>
            <person name="Yoon J.-H."/>
        </authorList>
    </citation>
    <scope>NUCLEOTIDE SEQUENCE [LARGE SCALE GENOMIC DNA]</scope>
    <source>
        <strain evidence="3 4">HSMS-39</strain>
    </source>
</reference>
<dbReference type="InterPro" id="IPR036908">
    <property type="entry name" value="RlpA-like_sf"/>
</dbReference>
<dbReference type="SUPFAM" id="SSF110997">
    <property type="entry name" value="Sporulation related repeat"/>
    <property type="match status" value="1"/>
</dbReference>